<evidence type="ECO:0000313" key="1">
    <source>
        <dbReference type="EMBL" id="GER92597.1"/>
    </source>
</evidence>
<accession>A0A5J4L1G7</accession>
<reference evidence="1" key="1">
    <citation type="submission" date="2019-10" db="EMBL/GenBank/DDBJ databases">
        <title>Metagenomic sequencing of thiosulfate-disproportionating enrichment culture.</title>
        <authorList>
            <person name="Umezawa K."/>
            <person name="Kojima H."/>
            <person name="Fukui M."/>
        </authorList>
    </citation>
    <scope>NUCLEOTIDE SEQUENCE</scope>
    <source>
        <strain evidence="1">45J</strain>
    </source>
</reference>
<protein>
    <submittedName>
        <fullName evidence="1">Uncharacterized protein</fullName>
    </submittedName>
</protein>
<proteinExistence type="predicted"/>
<dbReference type="AlphaFoldDB" id="A0A5J4L1G7"/>
<comment type="caution">
    <text evidence="1">The sequence shown here is derived from an EMBL/GenBank/DDBJ whole genome shotgun (WGS) entry which is preliminary data.</text>
</comment>
<sequence>MMRFLMVLVPVVVVMAINGLFVPEEWFETFLVTEMVSLHR</sequence>
<name>A0A5J4L1G7_9ZZZZ</name>
<organism evidence="1">
    <name type="scientific">hot springs metagenome</name>
    <dbReference type="NCBI Taxonomy" id="433727"/>
    <lineage>
        <taxon>unclassified sequences</taxon>
        <taxon>metagenomes</taxon>
        <taxon>ecological metagenomes</taxon>
    </lineage>
</organism>
<dbReference type="EMBL" id="BLAB01000001">
    <property type="protein sequence ID" value="GER92597.1"/>
    <property type="molecule type" value="Genomic_DNA"/>
</dbReference>
<gene>
    <name evidence="1" type="ORF">A45J_0315</name>
</gene>